<comment type="caution">
    <text evidence="2">The sequence shown here is derived from an EMBL/GenBank/DDBJ whole genome shotgun (WGS) entry which is preliminary data.</text>
</comment>
<dbReference type="EMBL" id="JAVIJP010000050">
    <property type="protein sequence ID" value="KAL3625592.1"/>
    <property type="molecule type" value="Genomic_DNA"/>
</dbReference>
<sequence length="218" mass="24664">MDFHTLDRRDLQDLERVDVTSGPVWMEYIAYLKSLPAKGLLAEYQPKYNSARAVYWGARSMLMKLIGICLLFLLPVLRRGNAVDDLENATTRELTMLLQTNELHSLTSSVSCICIITLVYGMTMTRGMQKVVSETRQSEFPAGFEGSSPIPGPLHGFEDEKFGYAAVRRGTRPSRNEIVSSSDHIVSERGNFDLSMPLHLTTVDWYNFIKKLALYYGL</sequence>
<accession>A0ABD3CA41</accession>
<dbReference type="AlphaFoldDB" id="A0ABD3CA41"/>
<reference evidence="3" key="1">
    <citation type="journal article" date="2024" name="IScience">
        <title>Strigolactones Initiate the Formation of Haustorium-like Structures in Castilleja.</title>
        <authorList>
            <person name="Buerger M."/>
            <person name="Peterson D."/>
            <person name="Chory J."/>
        </authorList>
    </citation>
    <scope>NUCLEOTIDE SEQUENCE [LARGE SCALE GENOMIC DNA]</scope>
</reference>
<gene>
    <name evidence="2" type="ORF">CASFOL_030537</name>
</gene>
<evidence type="ECO:0000313" key="3">
    <source>
        <dbReference type="Proteomes" id="UP001632038"/>
    </source>
</evidence>
<keyword evidence="1" id="KW-1133">Transmembrane helix</keyword>
<evidence type="ECO:0000313" key="2">
    <source>
        <dbReference type="EMBL" id="KAL3625592.1"/>
    </source>
</evidence>
<keyword evidence="1" id="KW-0812">Transmembrane</keyword>
<feature type="transmembrane region" description="Helical" evidence="1">
    <location>
        <begin position="103"/>
        <end position="121"/>
    </location>
</feature>
<name>A0ABD3CA41_9LAMI</name>
<keyword evidence="3" id="KW-1185">Reference proteome</keyword>
<keyword evidence="1" id="KW-0472">Membrane</keyword>
<evidence type="ECO:0000256" key="1">
    <source>
        <dbReference type="SAM" id="Phobius"/>
    </source>
</evidence>
<feature type="transmembrane region" description="Helical" evidence="1">
    <location>
        <begin position="61"/>
        <end position="77"/>
    </location>
</feature>
<protein>
    <submittedName>
        <fullName evidence="2">Uncharacterized protein</fullName>
    </submittedName>
</protein>
<proteinExistence type="predicted"/>
<dbReference type="Proteomes" id="UP001632038">
    <property type="component" value="Unassembled WGS sequence"/>
</dbReference>
<organism evidence="2 3">
    <name type="scientific">Castilleja foliolosa</name>
    <dbReference type="NCBI Taxonomy" id="1961234"/>
    <lineage>
        <taxon>Eukaryota</taxon>
        <taxon>Viridiplantae</taxon>
        <taxon>Streptophyta</taxon>
        <taxon>Embryophyta</taxon>
        <taxon>Tracheophyta</taxon>
        <taxon>Spermatophyta</taxon>
        <taxon>Magnoliopsida</taxon>
        <taxon>eudicotyledons</taxon>
        <taxon>Gunneridae</taxon>
        <taxon>Pentapetalae</taxon>
        <taxon>asterids</taxon>
        <taxon>lamiids</taxon>
        <taxon>Lamiales</taxon>
        <taxon>Orobanchaceae</taxon>
        <taxon>Pedicularideae</taxon>
        <taxon>Castillejinae</taxon>
        <taxon>Castilleja</taxon>
    </lineage>
</organism>